<evidence type="ECO:0000259" key="6">
    <source>
        <dbReference type="Pfam" id="PF01926"/>
    </source>
</evidence>
<comment type="caution">
    <text evidence="7">The sequence shown here is derived from an EMBL/GenBank/DDBJ whole genome shotgun (WGS) entry which is preliminary data.</text>
</comment>
<proteinExistence type="predicted"/>
<dbReference type="Gene3D" id="3.40.50.300">
    <property type="entry name" value="P-loop containing nucleotide triphosphate hydrolases"/>
    <property type="match status" value="1"/>
</dbReference>
<feature type="domain" description="G" evidence="6">
    <location>
        <begin position="79"/>
        <end position="190"/>
    </location>
</feature>
<dbReference type="PANTHER" id="PTHR42714:SF6">
    <property type="entry name" value="TRANSLATION INITIATION FACTOR IF-2"/>
    <property type="match status" value="1"/>
</dbReference>
<keyword evidence="4" id="KW-0472">Membrane</keyword>
<name>A0A4R1F0N2_9GAMM</name>
<keyword evidence="3" id="KW-1133">Transmembrane helix</keyword>
<dbReference type="Pfam" id="PF05128">
    <property type="entry name" value="DUF697"/>
    <property type="match status" value="1"/>
</dbReference>
<reference evidence="7 8" key="1">
    <citation type="submission" date="2019-03" db="EMBL/GenBank/DDBJ databases">
        <title>Genomic Encyclopedia of Type Strains, Phase IV (KMG-IV): sequencing the most valuable type-strain genomes for metagenomic binning, comparative biology and taxonomic classification.</title>
        <authorList>
            <person name="Goeker M."/>
        </authorList>
    </citation>
    <scope>NUCLEOTIDE SEQUENCE [LARGE SCALE GENOMIC DNA]</scope>
    <source>
        <strain evidence="7 8">DSM 24830</strain>
    </source>
</reference>
<dbReference type="InterPro" id="IPR027417">
    <property type="entry name" value="P-loop_NTPase"/>
</dbReference>
<dbReference type="PANTHER" id="PTHR42714">
    <property type="entry name" value="TRNA MODIFICATION GTPASE GTPBP3"/>
    <property type="match status" value="1"/>
</dbReference>
<organism evidence="7 8">
    <name type="scientific">Cocleimonas flava</name>
    <dbReference type="NCBI Taxonomy" id="634765"/>
    <lineage>
        <taxon>Bacteria</taxon>
        <taxon>Pseudomonadati</taxon>
        <taxon>Pseudomonadota</taxon>
        <taxon>Gammaproteobacteria</taxon>
        <taxon>Thiotrichales</taxon>
        <taxon>Thiotrichaceae</taxon>
        <taxon>Cocleimonas</taxon>
    </lineage>
</organism>
<dbReference type="Proteomes" id="UP000294887">
    <property type="component" value="Unassembled WGS sequence"/>
</dbReference>
<keyword evidence="8" id="KW-1185">Reference proteome</keyword>
<dbReference type="EMBL" id="SMFQ01000003">
    <property type="protein sequence ID" value="TCJ87343.1"/>
    <property type="molecule type" value="Genomic_DNA"/>
</dbReference>
<gene>
    <name evidence="7" type="ORF">EV695_1853</name>
</gene>
<evidence type="ECO:0000256" key="2">
    <source>
        <dbReference type="ARBA" id="ARBA00022692"/>
    </source>
</evidence>
<dbReference type="GO" id="GO:0016020">
    <property type="term" value="C:membrane"/>
    <property type="evidence" value="ECO:0007669"/>
    <property type="project" value="UniProtKB-SubCell"/>
</dbReference>
<evidence type="ECO:0000256" key="4">
    <source>
        <dbReference type="ARBA" id="ARBA00023136"/>
    </source>
</evidence>
<accession>A0A4R1F0N2</accession>
<feature type="region of interest" description="Disordered" evidence="5">
    <location>
        <begin position="1"/>
        <end position="41"/>
    </location>
</feature>
<dbReference type="AlphaFoldDB" id="A0A4R1F0N2"/>
<dbReference type="InterPro" id="IPR005225">
    <property type="entry name" value="Small_GTP-bd"/>
</dbReference>
<comment type="subcellular location">
    <subcellularLocation>
        <location evidence="1">Membrane</location>
        <topology evidence="1">Multi-pass membrane protein</topology>
    </subcellularLocation>
</comment>
<feature type="compositionally biased region" description="Polar residues" evidence="5">
    <location>
        <begin position="1"/>
        <end position="19"/>
    </location>
</feature>
<dbReference type="GO" id="GO:0005525">
    <property type="term" value="F:GTP binding"/>
    <property type="evidence" value="ECO:0007669"/>
    <property type="project" value="InterPro"/>
</dbReference>
<evidence type="ECO:0000256" key="5">
    <source>
        <dbReference type="SAM" id="MobiDB-lite"/>
    </source>
</evidence>
<keyword evidence="2" id="KW-0812">Transmembrane</keyword>
<dbReference type="GO" id="GO:0002098">
    <property type="term" value="P:tRNA wobble uridine modification"/>
    <property type="evidence" value="ECO:0007669"/>
    <property type="project" value="TreeGrafter"/>
</dbReference>
<protein>
    <recommendedName>
        <fullName evidence="6">G domain-containing protein</fullName>
    </recommendedName>
</protein>
<evidence type="ECO:0000313" key="7">
    <source>
        <dbReference type="EMBL" id="TCJ87343.1"/>
    </source>
</evidence>
<dbReference type="SUPFAM" id="SSF52540">
    <property type="entry name" value="P-loop containing nucleoside triphosphate hydrolases"/>
    <property type="match status" value="1"/>
</dbReference>
<evidence type="ECO:0000313" key="8">
    <source>
        <dbReference type="Proteomes" id="UP000294887"/>
    </source>
</evidence>
<dbReference type="InterPro" id="IPR021147">
    <property type="entry name" value="DUF697"/>
</dbReference>
<dbReference type="CDD" id="cd00880">
    <property type="entry name" value="Era_like"/>
    <property type="match status" value="1"/>
</dbReference>
<sequence>MPSWFSTSKNSQNSDSETALSELPGKGSDSGDSNVDMAKESLSQLLEDTRVPDSVRDVLSDEYQQLSKMLEKLEKGHLHIAVFGRVSVGKSSVLNALLGKQAFSVSVLHGETKTESSEEWQEVDAGGIYLIDTPGINEIDGEEREQLAHEVANRSDLLLFVVDSDLTEVELAALKTVADTNRPIILVVNKADQYNEEEIFELRTIIRKRVKGIIAPANIVFTAASPSRQTVIYVDDEGNEKETVRQRPVDILNLKSRLWEILEAEGKTLSALNASLFAGNLSEQLGEKILATRKELGEETIRMYCVGKGVAVALNPIPIADLLAAAAIDVSMVIHLSRIYGLPMSKSEAGELIKTIAAQMLVLYATFWAIHFASSALKIGTVGFSTVVTGLAQGAVAWYSTLVVGRVAEDYLAKGKSWGDSGPKLIVQNILDSLDRDSVMSDAKEEITRYLKASKK</sequence>
<dbReference type="NCBIfam" id="TIGR00231">
    <property type="entry name" value="small_GTP"/>
    <property type="match status" value="1"/>
</dbReference>
<dbReference type="GO" id="GO:0005737">
    <property type="term" value="C:cytoplasm"/>
    <property type="evidence" value="ECO:0007669"/>
    <property type="project" value="TreeGrafter"/>
</dbReference>
<dbReference type="GO" id="GO:0030488">
    <property type="term" value="P:tRNA methylation"/>
    <property type="evidence" value="ECO:0007669"/>
    <property type="project" value="TreeGrafter"/>
</dbReference>
<evidence type="ECO:0000256" key="3">
    <source>
        <dbReference type="ARBA" id="ARBA00022989"/>
    </source>
</evidence>
<dbReference type="Pfam" id="PF01926">
    <property type="entry name" value="MMR_HSR1"/>
    <property type="match status" value="1"/>
</dbReference>
<evidence type="ECO:0000256" key="1">
    <source>
        <dbReference type="ARBA" id="ARBA00004141"/>
    </source>
</evidence>
<dbReference type="InterPro" id="IPR006073">
    <property type="entry name" value="GTP-bd"/>
</dbReference>